<reference evidence="2 3" key="1">
    <citation type="journal article" date="2020" name="Nature">
        <title>Six reference-quality genomes reveal evolution of bat adaptations.</title>
        <authorList>
            <person name="Jebb D."/>
            <person name="Huang Z."/>
            <person name="Pippel M."/>
            <person name="Hughes G.M."/>
            <person name="Lavrichenko K."/>
            <person name="Devanna P."/>
            <person name="Winkler S."/>
            <person name="Jermiin L.S."/>
            <person name="Skirmuntt E.C."/>
            <person name="Katzourakis A."/>
            <person name="Burkitt-Gray L."/>
            <person name="Ray D.A."/>
            <person name="Sullivan K.A.M."/>
            <person name="Roscito J.G."/>
            <person name="Kirilenko B.M."/>
            <person name="Davalos L.M."/>
            <person name="Corthals A.P."/>
            <person name="Power M.L."/>
            <person name="Jones G."/>
            <person name="Ransome R.D."/>
            <person name="Dechmann D.K.N."/>
            <person name="Locatelli A.G."/>
            <person name="Puechmaille S.J."/>
            <person name="Fedrigo O."/>
            <person name="Jarvis E.D."/>
            <person name="Hiller M."/>
            <person name="Vernes S.C."/>
            <person name="Myers E.W."/>
            <person name="Teeling E.C."/>
        </authorList>
    </citation>
    <scope>NUCLEOTIDE SEQUENCE [LARGE SCALE GENOMIC DNA]</scope>
    <source>
        <strain evidence="2">Bat1K_MPI-CBG_1</strain>
    </source>
</reference>
<sequence>MRRNSFTPLSSSNTIRRPRNYSVGSRPLKPLSPLRALDMQEGADQPKSQAETSHAVPTNSSPTSLSSLS</sequence>
<feature type="compositionally biased region" description="Polar residues" evidence="1">
    <location>
        <begin position="1"/>
        <end position="15"/>
    </location>
</feature>
<gene>
    <name evidence="2" type="ORF">HJG60_014826</name>
</gene>
<dbReference type="AlphaFoldDB" id="A0A834DDY5"/>
<feature type="region of interest" description="Disordered" evidence="1">
    <location>
        <begin position="1"/>
        <end position="69"/>
    </location>
</feature>
<keyword evidence="2" id="KW-0808">Transferase</keyword>
<accession>A0A834DDY5</accession>
<proteinExistence type="predicted"/>
<dbReference type="Proteomes" id="UP000664940">
    <property type="component" value="Unassembled WGS sequence"/>
</dbReference>
<dbReference type="EMBL" id="JABVXQ010000015">
    <property type="protein sequence ID" value="KAF6075412.1"/>
    <property type="molecule type" value="Genomic_DNA"/>
</dbReference>
<name>A0A834DDY5_9CHIR</name>
<feature type="compositionally biased region" description="Low complexity" evidence="1">
    <location>
        <begin position="57"/>
        <end position="69"/>
    </location>
</feature>
<organism evidence="2 3">
    <name type="scientific">Phyllostomus discolor</name>
    <name type="common">pale spear-nosed bat</name>
    <dbReference type="NCBI Taxonomy" id="89673"/>
    <lineage>
        <taxon>Eukaryota</taxon>
        <taxon>Metazoa</taxon>
        <taxon>Chordata</taxon>
        <taxon>Craniata</taxon>
        <taxon>Vertebrata</taxon>
        <taxon>Euteleostomi</taxon>
        <taxon>Mammalia</taxon>
        <taxon>Eutheria</taxon>
        <taxon>Laurasiatheria</taxon>
        <taxon>Chiroptera</taxon>
        <taxon>Yangochiroptera</taxon>
        <taxon>Phyllostomidae</taxon>
        <taxon>Phyllostominae</taxon>
        <taxon>Phyllostomus</taxon>
    </lineage>
</organism>
<comment type="caution">
    <text evidence="2">The sequence shown here is derived from an EMBL/GenBank/DDBJ whole genome shotgun (WGS) entry which is preliminary data.</text>
</comment>
<protein>
    <submittedName>
        <fullName evidence="2">6-phosphofructo-2-kinase/fructose-2, 6-biphosphatase 2</fullName>
    </submittedName>
</protein>
<evidence type="ECO:0000256" key="1">
    <source>
        <dbReference type="SAM" id="MobiDB-lite"/>
    </source>
</evidence>
<feature type="compositionally biased region" description="Polar residues" evidence="1">
    <location>
        <begin position="46"/>
        <end position="56"/>
    </location>
</feature>
<keyword evidence="2" id="KW-0418">Kinase</keyword>
<evidence type="ECO:0000313" key="3">
    <source>
        <dbReference type="Proteomes" id="UP000664940"/>
    </source>
</evidence>
<evidence type="ECO:0000313" key="2">
    <source>
        <dbReference type="EMBL" id="KAF6075412.1"/>
    </source>
</evidence>
<dbReference type="GO" id="GO:0016301">
    <property type="term" value="F:kinase activity"/>
    <property type="evidence" value="ECO:0007669"/>
    <property type="project" value="UniProtKB-KW"/>
</dbReference>